<feature type="transmembrane region" description="Helical" evidence="1">
    <location>
        <begin position="7"/>
        <end position="29"/>
    </location>
</feature>
<feature type="transmembrane region" description="Helical" evidence="1">
    <location>
        <begin position="49"/>
        <end position="66"/>
    </location>
</feature>
<feature type="transmembrane region" description="Helical" evidence="1">
    <location>
        <begin position="87"/>
        <end position="106"/>
    </location>
</feature>
<dbReference type="Proteomes" id="UP000295668">
    <property type="component" value="Unassembled WGS sequence"/>
</dbReference>
<dbReference type="AlphaFoldDB" id="A0A4R5MNS6"/>
<evidence type="ECO:0008006" key="4">
    <source>
        <dbReference type="Google" id="ProtNLM"/>
    </source>
</evidence>
<keyword evidence="3" id="KW-1185">Reference proteome</keyword>
<gene>
    <name evidence="2" type="ORF">EZJ43_04255</name>
</gene>
<evidence type="ECO:0000313" key="2">
    <source>
        <dbReference type="EMBL" id="TDG37338.1"/>
    </source>
</evidence>
<feature type="transmembrane region" description="Helical" evidence="1">
    <location>
        <begin position="112"/>
        <end position="128"/>
    </location>
</feature>
<keyword evidence="1" id="KW-1133">Transmembrane helix</keyword>
<organism evidence="2 3">
    <name type="scientific">Pedobacter changchengzhani</name>
    <dbReference type="NCBI Taxonomy" id="2529274"/>
    <lineage>
        <taxon>Bacteria</taxon>
        <taxon>Pseudomonadati</taxon>
        <taxon>Bacteroidota</taxon>
        <taxon>Sphingobacteriia</taxon>
        <taxon>Sphingobacteriales</taxon>
        <taxon>Sphingobacteriaceae</taxon>
        <taxon>Pedobacter</taxon>
    </lineage>
</organism>
<keyword evidence="1" id="KW-0812">Transmembrane</keyword>
<protein>
    <recommendedName>
        <fullName evidence="4">DUF4293 family protein</fullName>
    </recommendedName>
</protein>
<evidence type="ECO:0000313" key="3">
    <source>
        <dbReference type="Proteomes" id="UP000295668"/>
    </source>
</evidence>
<name>A0A4R5MNS6_9SPHI</name>
<comment type="caution">
    <text evidence="2">The sequence shown here is derived from an EMBL/GenBank/DDBJ whole genome shotgun (WGS) entry which is preliminary data.</text>
</comment>
<dbReference type="OrthoDB" id="1121914at2"/>
<dbReference type="EMBL" id="SJCY01000002">
    <property type="protein sequence ID" value="TDG37338.1"/>
    <property type="molecule type" value="Genomic_DNA"/>
</dbReference>
<dbReference type="RefSeq" id="WP_133261431.1">
    <property type="nucleotide sequence ID" value="NZ_SJCY01000002.1"/>
</dbReference>
<evidence type="ECO:0000256" key="1">
    <source>
        <dbReference type="SAM" id="Phobius"/>
    </source>
</evidence>
<keyword evidence="1" id="KW-0472">Membrane</keyword>
<proteinExistence type="predicted"/>
<sequence>MNSKLKTLQIIHLALSTGVFLFAAVTILISKDELIFDANFETTSPFNPIFPIIALAGVFASMVIFRKSLVKIDRTLSLDSKILQYQTAFIVSAALLEGGALLNIVGCMLTKNAFFLIFAGICLFFLIRSRPTKDKLIRELELQYPETEEL</sequence>
<accession>A0A4R5MNS6</accession>
<reference evidence="2 3" key="1">
    <citation type="submission" date="2019-02" db="EMBL/GenBank/DDBJ databases">
        <title>Pedobacter sp. nov., a novel speices isolated from soil of pinguins habitat in Antarcitica.</title>
        <authorList>
            <person name="He R.-H."/>
        </authorList>
    </citation>
    <scope>NUCLEOTIDE SEQUENCE [LARGE SCALE GENOMIC DNA]</scope>
    <source>
        <strain evidence="2 3">E01020</strain>
    </source>
</reference>